<evidence type="ECO:0000256" key="1">
    <source>
        <dbReference type="SAM" id="MobiDB-lite"/>
    </source>
</evidence>
<reference evidence="2" key="2">
    <citation type="submission" date="2021-08" db="EMBL/GenBank/DDBJ databases">
        <authorList>
            <person name="Gostincar C."/>
            <person name="Sun X."/>
            <person name="Song Z."/>
            <person name="Gunde-Cimerman N."/>
        </authorList>
    </citation>
    <scope>NUCLEOTIDE SEQUENCE</scope>
    <source>
        <strain evidence="2">EXF-9911</strain>
    </source>
</reference>
<feature type="compositionally biased region" description="Polar residues" evidence="1">
    <location>
        <begin position="170"/>
        <end position="183"/>
    </location>
</feature>
<organism evidence="2 3">
    <name type="scientific">Aureobasidium melanogenum</name>
    <name type="common">Aureobasidium pullulans var. melanogenum</name>
    <dbReference type="NCBI Taxonomy" id="46634"/>
    <lineage>
        <taxon>Eukaryota</taxon>
        <taxon>Fungi</taxon>
        <taxon>Dikarya</taxon>
        <taxon>Ascomycota</taxon>
        <taxon>Pezizomycotina</taxon>
        <taxon>Dothideomycetes</taxon>
        <taxon>Dothideomycetidae</taxon>
        <taxon>Dothideales</taxon>
        <taxon>Saccotheciaceae</taxon>
        <taxon>Aureobasidium</taxon>
    </lineage>
</organism>
<evidence type="ECO:0000313" key="3">
    <source>
        <dbReference type="Proteomes" id="UP000779574"/>
    </source>
</evidence>
<reference evidence="2" key="1">
    <citation type="journal article" date="2021" name="J Fungi (Basel)">
        <title>Virulence traits and population genomics of the black yeast Aureobasidium melanogenum.</title>
        <authorList>
            <person name="Cernosa A."/>
            <person name="Sun X."/>
            <person name="Gostincar C."/>
            <person name="Fang C."/>
            <person name="Gunde-Cimerman N."/>
            <person name="Song Z."/>
        </authorList>
    </citation>
    <scope>NUCLEOTIDE SEQUENCE</scope>
    <source>
        <strain evidence="2">EXF-9911</strain>
    </source>
</reference>
<dbReference type="EMBL" id="JAHFXF010000263">
    <property type="protein sequence ID" value="KAG9691574.1"/>
    <property type="molecule type" value="Genomic_DNA"/>
</dbReference>
<dbReference type="AlphaFoldDB" id="A0A9P8EIW6"/>
<protein>
    <submittedName>
        <fullName evidence="2">Uncharacterized protein</fullName>
    </submittedName>
</protein>
<sequence>MSSQPQRWQRSREEGSSPYPAQGDVQAQISQHHTEAEDDLEERYHEEGYHEEGYHEEGYHEEPLRRLAQGHAEFTLILQSQSALIPQGSTHGQVQSAKRSSSPRLREAAETLCLLAGSGLENELPDSRQVPYSNDQLSHQHINATATAHQLSLSHTGQHAHESASPLNPLATSTPTNALLKSSHPSNANIQALYKGSNVTDSQPSLPEMKSSEIDVEEYLDGVEDRSAHNRNRRILEVLDSIYNLPTGQRGTQLRNFVSCLELSQGKQDYVFRVLRSRLQTINDPSKERNLVTKWLLVLVFHAQEEAMKARDAAKLAEQVKPQAPLCGEGFHKLRCGHYRASHEECGMNCYGRLTFPDKPLDFDARMSEIVCFKCLC</sequence>
<dbReference type="OrthoDB" id="3826225at2759"/>
<evidence type="ECO:0000313" key="2">
    <source>
        <dbReference type="EMBL" id="KAG9691574.1"/>
    </source>
</evidence>
<feature type="region of interest" description="Disordered" evidence="1">
    <location>
        <begin position="154"/>
        <end position="183"/>
    </location>
</feature>
<gene>
    <name evidence="2" type="ORF">KCU76_g7355</name>
</gene>
<accession>A0A9P8EIW6</accession>
<feature type="non-terminal residue" evidence="2">
    <location>
        <position position="377"/>
    </location>
</feature>
<comment type="caution">
    <text evidence="2">The sequence shown here is derived from an EMBL/GenBank/DDBJ whole genome shotgun (WGS) entry which is preliminary data.</text>
</comment>
<proteinExistence type="predicted"/>
<dbReference type="Proteomes" id="UP000779574">
    <property type="component" value="Unassembled WGS sequence"/>
</dbReference>
<feature type="compositionally biased region" description="Basic and acidic residues" evidence="1">
    <location>
        <begin position="42"/>
        <end position="61"/>
    </location>
</feature>
<feature type="region of interest" description="Disordered" evidence="1">
    <location>
        <begin position="1"/>
        <end position="61"/>
    </location>
</feature>
<name>A0A9P8EIW6_AURME</name>